<sequence>MGEPKVECPAGEISGAVVGGVARYLGIPYAKPPVGERRFALPEPVDRLPGVFEATAFGPTPPASMELPAPYTYPVIEGDDWLTLNVWTPPDAQPGANLPVYVWFYGGSFAMGSTAQSLFDGTTFARDGVVYVSANYRVGLEGFTHLPDAPDNRGLHDQIAALQWVQANIESFGGDPKHVTIGGESAGSMSVSTLATTKYAGSLFHQVICESGIGVAAPVETAKQAAEPLKPALGLHLTAAALRDKDPREQAAAVAKVMRKLSPHNVLTLFPPVVDNDLVPVNPVSRLNRGPVPVRMLIGNNQKESDFWRVFGEFVPGEHTLKTLDVLLRPLGVTEPVVTAYKKVYGGTLTAGEIFLELLSDGAFGGPTYAAQTGQAENCYAYYFTWPSSIHTKTPMHTLDLGFAFDNIADPGFTMYAGDGAPQALADDIHGRWLQFIKTGVPGDDWKPFGSEDDVHVFGPPAARNTEALKAWSY</sequence>
<proteinExistence type="inferred from homology"/>
<keyword evidence="6" id="KW-1185">Reference proteome</keyword>
<evidence type="ECO:0000256" key="1">
    <source>
        <dbReference type="ARBA" id="ARBA00005964"/>
    </source>
</evidence>
<dbReference type="InterPro" id="IPR029058">
    <property type="entry name" value="AB_hydrolase_fold"/>
</dbReference>
<dbReference type="Gene3D" id="3.40.50.1820">
    <property type="entry name" value="alpha/beta hydrolase"/>
    <property type="match status" value="1"/>
</dbReference>
<protein>
    <recommendedName>
        <fullName evidence="3">Carboxylic ester hydrolase</fullName>
        <ecNumber evidence="3">3.1.1.-</ecNumber>
    </recommendedName>
</protein>
<dbReference type="GO" id="GO:0016787">
    <property type="term" value="F:hydrolase activity"/>
    <property type="evidence" value="ECO:0007669"/>
    <property type="project" value="UniProtKB-KW"/>
</dbReference>
<gene>
    <name evidence="5" type="ORF">Q7X28_00645</name>
</gene>
<keyword evidence="2 3" id="KW-0378">Hydrolase</keyword>
<feature type="domain" description="Carboxylesterase type B" evidence="4">
    <location>
        <begin position="3"/>
        <end position="454"/>
    </location>
</feature>
<evidence type="ECO:0000313" key="5">
    <source>
        <dbReference type="EMBL" id="MDP0396421.1"/>
    </source>
</evidence>
<evidence type="ECO:0000256" key="3">
    <source>
        <dbReference type="RuleBase" id="RU361235"/>
    </source>
</evidence>
<dbReference type="PANTHER" id="PTHR11559">
    <property type="entry name" value="CARBOXYLESTERASE"/>
    <property type="match status" value="1"/>
</dbReference>
<organism evidence="5 6">
    <name type="scientific">Tsukamurella strandjordii</name>
    <dbReference type="NCBI Taxonomy" id="147577"/>
    <lineage>
        <taxon>Bacteria</taxon>
        <taxon>Bacillati</taxon>
        <taxon>Actinomycetota</taxon>
        <taxon>Actinomycetes</taxon>
        <taxon>Mycobacteriales</taxon>
        <taxon>Tsukamurellaceae</taxon>
        <taxon>Tsukamurella</taxon>
    </lineage>
</organism>
<evidence type="ECO:0000313" key="6">
    <source>
        <dbReference type="Proteomes" id="UP001178281"/>
    </source>
</evidence>
<dbReference type="InterPro" id="IPR019826">
    <property type="entry name" value="Carboxylesterase_B_AS"/>
</dbReference>
<dbReference type="EMBL" id="JAUTIX010000001">
    <property type="protein sequence ID" value="MDP0396421.1"/>
    <property type="molecule type" value="Genomic_DNA"/>
</dbReference>
<name>A0AA90N6H3_9ACTN</name>
<comment type="caution">
    <text evidence="5">The sequence shown here is derived from an EMBL/GenBank/DDBJ whole genome shotgun (WGS) entry which is preliminary data.</text>
</comment>
<dbReference type="AlphaFoldDB" id="A0AA90N6H3"/>
<dbReference type="PROSITE" id="PS00122">
    <property type="entry name" value="CARBOXYLESTERASE_B_1"/>
    <property type="match status" value="1"/>
</dbReference>
<dbReference type="RefSeq" id="WP_305109978.1">
    <property type="nucleotide sequence ID" value="NZ_BAAAII010000002.1"/>
</dbReference>
<dbReference type="InterPro" id="IPR050309">
    <property type="entry name" value="Type-B_Carboxylest/Lipase"/>
</dbReference>
<dbReference type="EC" id="3.1.1.-" evidence="3"/>
<dbReference type="Pfam" id="PF00135">
    <property type="entry name" value="COesterase"/>
    <property type="match status" value="1"/>
</dbReference>
<evidence type="ECO:0000259" key="4">
    <source>
        <dbReference type="Pfam" id="PF00135"/>
    </source>
</evidence>
<evidence type="ECO:0000256" key="2">
    <source>
        <dbReference type="ARBA" id="ARBA00022801"/>
    </source>
</evidence>
<comment type="similarity">
    <text evidence="1 3">Belongs to the type-B carboxylesterase/lipase family.</text>
</comment>
<dbReference type="Proteomes" id="UP001178281">
    <property type="component" value="Unassembled WGS sequence"/>
</dbReference>
<dbReference type="InterPro" id="IPR002018">
    <property type="entry name" value="CarbesteraseB"/>
</dbReference>
<dbReference type="SUPFAM" id="SSF53474">
    <property type="entry name" value="alpha/beta-Hydrolases"/>
    <property type="match status" value="1"/>
</dbReference>
<accession>A0AA90N6H3</accession>
<reference evidence="5" key="1">
    <citation type="submission" date="2023-08" db="EMBL/GenBank/DDBJ databases">
        <title>The draft genome of Tsukamurella strandjordii strain 050030.</title>
        <authorList>
            <person name="Zhao F."/>
            <person name="Feng Y."/>
            <person name="Zong Z."/>
        </authorList>
    </citation>
    <scope>NUCLEOTIDE SEQUENCE</scope>
    <source>
        <strain evidence="5">050030</strain>
    </source>
</reference>